<name>A0AAV1TPW8_9STRA</name>
<reference evidence="1" key="1">
    <citation type="submission" date="2024-01" db="EMBL/GenBank/DDBJ databases">
        <authorList>
            <person name="Webb A."/>
        </authorList>
    </citation>
    <scope>NUCLEOTIDE SEQUENCE</scope>
    <source>
        <strain evidence="1">Pm1</strain>
    </source>
</reference>
<evidence type="ECO:0000313" key="1">
    <source>
        <dbReference type="EMBL" id="CAK7924454.1"/>
    </source>
</evidence>
<comment type="caution">
    <text evidence="1">The sequence shown here is derived from an EMBL/GenBank/DDBJ whole genome shotgun (WGS) entry which is preliminary data.</text>
</comment>
<gene>
    <name evidence="1" type="ORF">PM001_LOCUS9604</name>
</gene>
<sequence length="66" mass="7835">MIDRRRWMRNPQFGRRNLVWAPMLDHNWPMFEVLFNTVGDSENPRETFMLASKDSRPATSYTCGIS</sequence>
<protein>
    <submittedName>
        <fullName evidence="1">Uncharacterized protein</fullName>
    </submittedName>
</protein>
<dbReference type="AlphaFoldDB" id="A0AAV1TPW8"/>
<proteinExistence type="predicted"/>
<dbReference type="EMBL" id="CAKLBY020000075">
    <property type="protein sequence ID" value="CAK7924454.1"/>
    <property type="molecule type" value="Genomic_DNA"/>
</dbReference>
<organism evidence="1 2">
    <name type="scientific">Peronospora matthiolae</name>
    <dbReference type="NCBI Taxonomy" id="2874970"/>
    <lineage>
        <taxon>Eukaryota</taxon>
        <taxon>Sar</taxon>
        <taxon>Stramenopiles</taxon>
        <taxon>Oomycota</taxon>
        <taxon>Peronosporomycetes</taxon>
        <taxon>Peronosporales</taxon>
        <taxon>Peronosporaceae</taxon>
        <taxon>Peronospora</taxon>
    </lineage>
</organism>
<dbReference type="Proteomes" id="UP001162060">
    <property type="component" value="Unassembled WGS sequence"/>
</dbReference>
<evidence type="ECO:0000313" key="2">
    <source>
        <dbReference type="Proteomes" id="UP001162060"/>
    </source>
</evidence>
<accession>A0AAV1TPW8</accession>